<dbReference type="InterPro" id="IPR036578">
    <property type="entry name" value="SMAD_MH1_sf"/>
</dbReference>
<dbReference type="InterPro" id="IPR003619">
    <property type="entry name" value="MAD_homology1_Dwarfin-type"/>
</dbReference>
<evidence type="ECO:0000256" key="14">
    <source>
        <dbReference type="SAM" id="MobiDB-lite"/>
    </source>
</evidence>
<evidence type="ECO:0000256" key="5">
    <source>
        <dbReference type="ARBA" id="ARBA00022833"/>
    </source>
</evidence>
<dbReference type="SMART" id="SM00524">
    <property type="entry name" value="DWB"/>
    <property type="match status" value="1"/>
</dbReference>
<feature type="region of interest" description="Disordered" evidence="14">
    <location>
        <begin position="1"/>
        <end position="23"/>
    </location>
</feature>
<dbReference type="InterPro" id="IPR001132">
    <property type="entry name" value="SMAD_dom_Dwarfin-type"/>
</dbReference>
<evidence type="ECO:0000256" key="2">
    <source>
        <dbReference type="ARBA" id="ARBA00022490"/>
    </source>
</evidence>
<keyword evidence="11 12" id="KW-0539">Nucleus</keyword>
<protein>
    <recommendedName>
        <fullName evidence="12">Mothers against decapentaplegic homolog</fullName>
        <shortName evidence="12">MAD homolog</shortName>
        <shortName evidence="12">Mothers against DPP homolog</shortName>
    </recommendedName>
    <alternativeName>
        <fullName evidence="12">SMAD family member</fullName>
    </alternativeName>
</protein>
<keyword evidence="2 12" id="KW-0963">Cytoplasm</keyword>
<dbReference type="Gene3D" id="3.90.520.10">
    <property type="entry name" value="SMAD MH1 domain"/>
    <property type="match status" value="1"/>
</dbReference>
<evidence type="ECO:0000259" key="16">
    <source>
        <dbReference type="PROSITE" id="PS51076"/>
    </source>
</evidence>
<name>A0ABV0QCZ8_9TELE</name>
<feature type="compositionally biased region" description="Polar residues" evidence="14">
    <location>
        <begin position="193"/>
        <end position="213"/>
    </location>
</feature>
<feature type="region of interest" description="Disordered" evidence="14">
    <location>
        <begin position="184"/>
        <end position="213"/>
    </location>
</feature>
<dbReference type="SMART" id="SM00523">
    <property type="entry name" value="DWA"/>
    <property type="match status" value="1"/>
</dbReference>
<evidence type="ECO:0000256" key="6">
    <source>
        <dbReference type="ARBA" id="ARBA00022843"/>
    </source>
</evidence>
<dbReference type="InterPro" id="IPR013790">
    <property type="entry name" value="Dwarfin"/>
</dbReference>
<dbReference type="Pfam" id="PF03166">
    <property type="entry name" value="MH2"/>
    <property type="match status" value="2"/>
</dbReference>
<evidence type="ECO:0000256" key="3">
    <source>
        <dbReference type="ARBA" id="ARBA00022499"/>
    </source>
</evidence>
<keyword evidence="6" id="KW-0832">Ubl conjugation</keyword>
<feature type="domain" description="MH1" evidence="15">
    <location>
        <begin position="35"/>
        <end position="159"/>
    </location>
</feature>
<dbReference type="PANTHER" id="PTHR13703">
    <property type="entry name" value="SMAD"/>
    <property type="match status" value="1"/>
</dbReference>
<dbReference type="Gene3D" id="2.60.200.10">
    <property type="match status" value="2"/>
</dbReference>
<accession>A0ABV0QCZ8</accession>
<feature type="domain" description="MH2" evidence="16">
    <location>
        <begin position="220"/>
        <end position="366"/>
    </location>
</feature>
<evidence type="ECO:0000256" key="4">
    <source>
        <dbReference type="ARBA" id="ARBA00022723"/>
    </source>
</evidence>
<keyword evidence="9" id="KW-0238">DNA-binding</keyword>
<evidence type="ECO:0000313" key="18">
    <source>
        <dbReference type="Proteomes" id="UP001434883"/>
    </source>
</evidence>
<evidence type="ECO:0000256" key="7">
    <source>
        <dbReference type="ARBA" id="ARBA00022990"/>
    </source>
</evidence>
<evidence type="ECO:0000256" key="12">
    <source>
        <dbReference type="RuleBase" id="RU361195"/>
    </source>
</evidence>
<comment type="subcellular location">
    <subcellularLocation>
        <location evidence="12">Cytoplasm</location>
    </subcellularLocation>
    <subcellularLocation>
        <location evidence="12">Nucleus</location>
    </subcellularLocation>
</comment>
<keyword evidence="10 12" id="KW-0804">Transcription</keyword>
<evidence type="ECO:0000313" key="17">
    <source>
        <dbReference type="EMBL" id="MEQ2193348.1"/>
    </source>
</evidence>
<dbReference type="PROSITE" id="PS51076">
    <property type="entry name" value="MH2"/>
    <property type="match status" value="1"/>
</dbReference>
<proteinExistence type="inferred from homology"/>
<evidence type="ECO:0000259" key="15">
    <source>
        <dbReference type="PROSITE" id="PS51075"/>
    </source>
</evidence>
<dbReference type="InterPro" id="IPR013019">
    <property type="entry name" value="MAD_homology_MH1"/>
</dbReference>
<dbReference type="Pfam" id="PF03165">
    <property type="entry name" value="MH1"/>
    <property type="match status" value="1"/>
</dbReference>
<keyword evidence="7" id="KW-0007">Acetylation</keyword>
<evidence type="ECO:0000256" key="9">
    <source>
        <dbReference type="ARBA" id="ARBA00023125"/>
    </source>
</evidence>
<keyword evidence="8 12" id="KW-0805">Transcription regulation</keyword>
<evidence type="ECO:0000256" key="10">
    <source>
        <dbReference type="ARBA" id="ARBA00023163"/>
    </source>
</evidence>
<dbReference type="PROSITE" id="PS51075">
    <property type="entry name" value="MH1"/>
    <property type="match status" value="1"/>
</dbReference>
<comment type="similarity">
    <text evidence="1 12">Belongs to the dwarfin/SMAD family.</text>
</comment>
<evidence type="ECO:0000256" key="8">
    <source>
        <dbReference type="ARBA" id="ARBA00023015"/>
    </source>
</evidence>
<evidence type="ECO:0000256" key="1">
    <source>
        <dbReference type="ARBA" id="ARBA00005545"/>
    </source>
</evidence>
<comment type="caution">
    <text evidence="17">The sequence shown here is derived from an EMBL/GenBank/DDBJ whole genome shotgun (WGS) entry which is preliminary data.</text>
</comment>
<dbReference type="SUPFAM" id="SSF56366">
    <property type="entry name" value="SMAD MH1 domain"/>
    <property type="match status" value="1"/>
</dbReference>
<dbReference type="InterPro" id="IPR008984">
    <property type="entry name" value="SMAD_FHA_dom_sf"/>
</dbReference>
<dbReference type="InterPro" id="IPR017855">
    <property type="entry name" value="SMAD-like_dom_sf"/>
</dbReference>
<keyword evidence="13" id="KW-0175">Coiled coil</keyword>
<dbReference type="SUPFAM" id="SSF49879">
    <property type="entry name" value="SMAD/FHA domain"/>
    <property type="match status" value="1"/>
</dbReference>
<keyword evidence="4" id="KW-0479">Metal-binding</keyword>
<feature type="coiled-coil region" evidence="13">
    <location>
        <begin position="54"/>
        <end position="81"/>
    </location>
</feature>
<gene>
    <name evidence="17" type="ORF">XENOCAPTIV_013092</name>
</gene>
<keyword evidence="5" id="KW-0862">Zinc</keyword>
<dbReference type="EMBL" id="JAHRIN010008431">
    <property type="protein sequence ID" value="MEQ2193348.1"/>
    <property type="molecule type" value="Genomic_DNA"/>
</dbReference>
<keyword evidence="3" id="KW-1017">Isopeptide bond</keyword>
<feature type="compositionally biased region" description="Polar residues" evidence="14">
    <location>
        <begin position="14"/>
        <end position="23"/>
    </location>
</feature>
<dbReference type="PANTHER" id="PTHR13703:SF63">
    <property type="entry name" value="MOTHERS AGAINST DECAPENTAPLEGIC HOMOLOG 4"/>
    <property type="match status" value="1"/>
</dbReference>
<reference evidence="17 18" key="1">
    <citation type="submission" date="2021-06" db="EMBL/GenBank/DDBJ databases">
        <authorList>
            <person name="Palmer J.M."/>
        </authorList>
    </citation>
    <scope>NUCLEOTIDE SEQUENCE [LARGE SCALE GENOMIC DNA]</scope>
    <source>
        <strain evidence="17 18">XC_2019</strain>
        <tissue evidence="17">Muscle</tissue>
    </source>
</reference>
<organism evidence="17 18">
    <name type="scientific">Xenoophorus captivus</name>
    <dbReference type="NCBI Taxonomy" id="1517983"/>
    <lineage>
        <taxon>Eukaryota</taxon>
        <taxon>Metazoa</taxon>
        <taxon>Chordata</taxon>
        <taxon>Craniata</taxon>
        <taxon>Vertebrata</taxon>
        <taxon>Euteleostomi</taxon>
        <taxon>Actinopterygii</taxon>
        <taxon>Neopterygii</taxon>
        <taxon>Teleostei</taxon>
        <taxon>Neoteleostei</taxon>
        <taxon>Acanthomorphata</taxon>
        <taxon>Ovalentaria</taxon>
        <taxon>Atherinomorphae</taxon>
        <taxon>Cyprinodontiformes</taxon>
        <taxon>Goodeidae</taxon>
        <taxon>Xenoophorus</taxon>
    </lineage>
</organism>
<evidence type="ECO:0000256" key="11">
    <source>
        <dbReference type="ARBA" id="ARBA00023242"/>
    </source>
</evidence>
<keyword evidence="18" id="KW-1185">Reference proteome</keyword>
<sequence>LSTRGPVFFPPGSATETPTEMSITNTPTSNDACLSIVHSLMCHRQGGESETFAKRAIESLVKKLKEKKDELDSLITAITTNGAHPSKCVTIQRTLDGRLQVAGRKGFPHVIYARLWRWPDLHKNELKHVKYCQFAFDLKCDSVCVNPYHYERVVSPGIGLTLTGSGPSSSLIVKDEYDFDGPPNLPTVDGGHSLQTIQHPPSSSRPPQTESYPTPTPDYWCSIAYFEMDVQVGETFKVPSSCPIVTVDGYVDPSGGDRFCLGQLSNVHRTEAIERARNLMLKYAKWIYGWSERVHKGLSAAAGIGVDDLRRLCILRMSFVKGWGPDYPRQSIKETPCWIEIHLHRALQLLDEVLHTMPIADPQPLD</sequence>
<dbReference type="CDD" id="cd10492">
    <property type="entry name" value="MH1_SMAD_4"/>
    <property type="match status" value="1"/>
</dbReference>
<evidence type="ECO:0000256" key="13">
    <source>
        <dbReference type="SAM" id="Coils"/>
    </source>
</evidence>
<feature type="non-terminal residue" evidence="17">
    <location>
        <position position="1"/>
    </location>
</feature>
<dbReference type="Proteomes" id="UP001434883">
    <property type="component" value="Unassembled WGS sequence"/>
</dbReference>